<dbReference type="Proteomes" id="UP000242715">
    <property type="component" value="Unassembled WGS sequence"/>
</dbReference>
<keyword evidence="2" id="KW-1185">Reference proteome</keyword>
<proteinExistence type="predicted"/>
<gene>
    <name evidence="1" type="ORF">TSUD_02500</name>
</gene>
<evidence type="ECO:0000313" key="1">
    <source>
        <dbReference type="EMBL" id="GAU26848.1"/>
    </source>
</evidence>
<sequence length="71" mass="8514">MEMHSAARIDIYQELETSMQNTGMDMHSEWLRTEKMRLNFQQQLEVVGLWLPVCDYLYVITYDHCALENNE</sequence>
<accession>A0A2Z6M668</accession>
<protein>
    <submittedName>
        <fullName evidence="1">Uncharacterized protein</fullName>
    </submittedName>
</protein>
<reference evidence="2" key="1">
    <citation type="journal article" date="2017" name="Front. Plant Sci.">
        <title>Climate Clever Clovers: New Paradigm to Reduce the Environmental Footprint of Ruminants by Breeding Low Methanogenic Forages Utilizing Haplotype Variation.</title>
        <authorList>
            <person name="Kaur P."/>
            <person name="Appels R."/>
            <person name="Bayer P.E."/>
            <person name="Keeble-Gagnere G."/>
            <person name="Wang J."/>
            <person name="Hirakawa H."/>
            <person name="Shirasawa K."/>
            <person name="Vercoe P."/>
            <person name="Stefanova K."/>
            <person name="Durmic Z."/>
            <person name="Nichols P."/>
            <person name="Revell C."/>
            <person name="Isobe S.N."/>
            <person name="Edwards D."/>
            <person name="Erskine W."/>
        </authorList>
    </citation>
    <scope>NUCLEOTIDE SEQUENCE [LARGE SCALE GENOMIC DNA]</scope>
    <source>
        <strain evidence="2">cv. Daliak</strain>
    </source>
</reference>
<dbReference type="AlphaFoldDB" id="A0A2Z6M668"/>
<organism evidence="1 2">
    <name type="scientific">Trifolium subterraneum</name>
    <name type="common">Subterranean clover</name>
    <dbReference type="NCBI Taxonomy" id="3900"/>
    <lineage>
        <taxon>Eukaryota</taxon>
        <taxon>Viridiplantae</taxon>
        <taxon>Streptophyta</taxon>
        <taxon>Embryophyta</taxon>
        <taxon>Tracheophyta</taxon>
        <taxon>Spermatophyta</taxon>
        <taxon>Magnoliopsida</taxon>
        <taxon>eudicotyledons</taxon>
        <taxon>Gunneridae</taxon>
        <taxon>Pentapetalae</taxon>
        <taxon>rosids</taxon>
        <taxon>fabids</taxon>
        <taxon>Fabales</taxon>
        <taxon>Fabaceae</taxon>
        <taxon>Papilionoideae</taxon>
        <taxon>50 kb inversion clade</taxon>
        <taxon>NPAAA clade</taxon>
        <taxon>Hologalegina</taxon>
        <taxon>IRL clade</taxon>
        <taxon>Trifolieae</taxon>
        <taxon>Trifolium</taxon>
    </lineage>
</organism>
<evidence type="ECO:0000313" key="2">
    <source>
        <dbReference type="Proteomes" id="UP000242715"/>
    </source>
</evidence>
<dbReference type="EMBL" id="DF973343">
    <property type="protein sequence ID" value="GAU26848.1"/>
    <property type="molecule type" value="Genomic_DNA"/>
</dbReference>
<name>A0A2Z6M668_TRISU</name>